<dbReference type="RefSeq" id="WP_184922120.1">
    <property type="nucleotide sequence ID" value="NZ_JACHJR010000001.1"/>
</dbReference>
<dbReference type="AlphaFoldDB" id="A0A7W7SIG4"/>
<accession>A0A7W7SIG4</accession>
<dbReference type="Proteomes" id="UP000573327">
    <property type="component" value="Unassembled WGS sequence"/>
</dbReference>
<keyword evidence="1" id="KW-1133">Transmembrane helix</keyword>
<feature type="transmembrane region" description="Helical" evidence="1">
    <location>
        <begin position="20"/>
        <end position="40"/>
    </location>
</feature>
<keyword evidence="1" id="KW-0472">Membrane</keyword>
<comment type="caution">
    <text evidence="2">The sequence shown here is derived from an EMBL/GenBank/DDBJ whole genome shotgun (WGS) entry which is preliminary data.</text>
</comment>
<organism evidence="2 3">
    <name type="scientific">Kitasatospora gansuensis</name>
    <dbReference type="NCBI Taxonomy" id="258050"/>
    <lineage>
        <taxon>Bacteria</taxon>
        <taxon>Bacillati</taxon>
        <taxon>Actinomycetota</taxon>
        <taxon>Actinomycetes</taxon>
        <taxon>Kitasatosporales</taxon>
        <taxon>Streptomycetaceae</taxon>
        <taxon>Kitasatospora</taxon>
    </lineage>
</organism>
<evidence type="ECO:0000313" key="3">
    <source>
        <dbReference type="Proteomes" id="UP000573327"/>
    </source>
</evidence>
<name>A0A7W7SIG4_9ACTN</name>
<keyword evidence="3" id="KW-1185">Reference proteome</keyword>
<evidence type="ECO:0008006" key="4">
    <source>
        <dbReference type="Google" id="ProtNLM"/>
    </source>
</evidence>
<keyword evidence="1" id="KW-0812">Transmembrane</keyword>
<evidence type="ECO:0000256" key="1">
    <source>
        <dbReference type="SAM" id="Phobius"/>
    </source>
</evidence>
<evidence type="ECO:0000313" key="2">
    <source>
        <dbReference type="EMBL" id="MBB4950707.1"/>
    </source>
</evidence>
<proteinExistence type="predicted"/>
<reference evidence="2 3" key="1">
    <citation type="submission" date="2020-08" db="EMBL/GenBank/DDBJ databases">
        <title>Sequencing the genomes of 1000 actinobacteria strains.</title>
        <authorList>
            <person name="Klenk H.-P."/>
        </authorList>
    </citation>
    <scope>NUCLEOTIDE SEQUENCE [LARGE SCALE GENOMIC DNA]</scope>
    <source>
        <strain evidence="2 3">DSM 44786</strain>
    </source>
</reference>
<feature type="transmembrane region" description="Helical" evidence="1">
    <location>
        <begin position="60"/>
        <end position="80"/>
    </location>
</feature>
<dbReference type="EMBL" id="JACHJR010000001">
    <property type="protein sequence ID" value="MBB4950707.1"/>
    <property type="molecule type" value="Genomic_DNA"/>
</dbReference>
<feature type="transmembrane region" description="Helical" evidence="1">
    <location>
        <begin position="132"/>
        <end position="154"/>
    </location>
</feature>
<protein>
    <recommendedName>
        <fullName evidence="4">Permease</fullName>
    </recommendedName>
</protein>
<feature type="transmembrane region" description="Helical" evidence="1">
    <location>
        <begin position="92"/>
        <end position="112"/>
    </location>
</feature>
<gene>
    <name evidence="2" type="ORF">F4556_006242</name>
</gene>
<sequence>MRADQTGEPAAGPDWRKRLLLGGGALAVLVAAYFILAATIPRWWAQRVGDAVRGHLSTGLVIGLAIGVSCTLLPLVVAWIGLHKRRSWKAVVGWLSLAVLLALPNLWTLSVVVGRGSAAHAGQRVMDVNAPWFRGATLVGAITAVVVFVGVLIFSRTRRGRRAKAAESAEREA</sequence>